<dbReference type="Proteomes" id="UP000231019">
    <property type="component" value="Unassembled WGS sequence"/>
</dbReference>
<feature type="compositionally biased region" description="Pro residues" evidence="1">
    <location>
        <begin position="160"/>
        <end position="177"/>
    </location>
</feature>
<gene>
    <name evidence="3" type="ORF">COW36_11245</name>
</gene>
<sequence>MKPILLTLACSLMLGCSLAPITPPNQPSETPLPISTPSLPPADFSPEIPLKLTLLPGEQRVLNLKTTPGIKYLLIVEADAASGQNLDAKLGDLFTIDYFGPNSDIQSENQAQNFRNLPGLFHDLQFTGMDYGAYLALSLKKEAKFPLPLKLTLKSETPAPAEPTPAPEITPTPSPLPPLQISAEAQQETLTLYFNQAVDSESIEQALAAYGQAQLPLSIEKGGAGYFVEAKARKIFSSQAFEKRWNAQKTELRINLKTEFQWPTDRDPERQPHYTLKFDQIPELKDAQGFKRNYQFLSPLASSDGQGLELKPVYSPLKPQFTHGRASLNSDLALHFSQPVAYRTADRILAGGSNGNPLQAPVATGSLTKQQVAQNYSLSLERGGLTLFEHISWAAFGGSVEWGTSTSELKLKGPVPLSEALSGVYPRGAELESWPGPYNTDDADANGESLKLSLVTRSWQEVPLGEINLRENLKTAGEVAQDLQAQLREALLKLPEPYPHDKASFTCKADSLGALRLSFEDPQGLFLGFRFLSHFKTSSSQRLPDKWKDLGQAETLPAGIKPPLWQAGDLLTLELAPTLLAPDGDPFEGLSFSLRVES</sequence>
<evidence type="ECO:0008006" key="5">
    <source>
        <dbReference type="Google" id="ProtNLM"/>
    </source>
</evidence>
<reference evidence="3 4" key="1">
    <citation type="submission" date="2017-09" db="EMBL/GenBank/DDBJ databases">
        <title>Depth-based differentiation of microbial function through sediment-hosted aquifers and enrichment of novel symbionts in the deep terrestrial subsurface.</title>
        <authorList>
            <person name="Probst A.J."/>
            <person name="Ladd B."/>
            <person name="Jarett J.K."/>
            <person name="Geller-Mcgrath D.E."/>
            <person name="Sieber C.M."/>
            <person name="Emerson J.B."/>
            <person name="Anantharaman K."/>
            <person name="Thomas B.C."/>
            <person name="Malmstrom R."/>
            <person name="Stieglmeier M."/>
            <person name="Klingl A."/>
            <person name="Woyke T."/>
            <person name="Ryan C.M."/>
            <person name="Banfield J.F."/>
        </authorList>
    </citation>
    <scope>NUCLEOTIDE SEQUENCE [LARGE SCALE GENOMIC DNA]</scope>
    <source>
        <strain evidence="3">CG17_big_fil_post_rev_8_21_14_2_50_48_46</strain>
    </source>
</reference>
<accession>A0A2M7G4P3</accession>
<evidence type="ECO:0000313" key="3">
    <source>
        <dbReference type="EMBL" id="PIW16850.1"/>
    </source>
</evidence>
<dbReference type="EMBL" id="PFFQ01000034">
    <property type="protein sequence ID" value="PIW16850.1"/>
    <property type="molecule type" value="Genomic_DNA"/>
</dbReference>
<feature type="chain" id="PRO_5014643480" description="SbsA Ig-like domain-containing protein" evidence="2">
    <location>
        <begin position="20"/>
        <end position="598"/>
    </location>
</feature>
<evidence type="ECO:0000256" key="2">
    <source>
        <dbReference type="SAM" id="SignalP"/>
    </source>
</evidence>
<proteinExistence type="predicted"/>
<organism evidence="3 4">
    <name type="scientific">bacterium (Candidatus Blackallbacteria) CG17_big_fil_post_rev_8_21_14_2_50_48_46</name>
    <dbReference type="NCBI Taxonomy" id="2014261"/>
    <lineage>
        <taxon>Bacteria</taxon>
        <taxon>Candidatus Blackallbacteria</taxon>
    </lineage>
</organism>
<feature type="signal peptide" evidence="2">
    <location>
        <begin position="1"/>
        <end position="19"/>
    </location>
</feature>
<dbReference type="AlphaFoldDB" id="A0A2M7G4P3"/>
<evidence type="ECO:0000313" key="4">
    <source>
        <dbReference type="Proteomes" id="UP000231019"/>
    </source>
</evidence>
<dbReference type="PROSITE" id="PS51257">
    <property type="entry name" value="PROKAR_LIPOPROTEIN"/>
    <property type="match status" value="1"/>
</dbReference>
<name>A0A2M7G4P3_9BACT</name>
<comment type="caution">
    <text evidence="3">The sequence shown here is derived from an EMBL/GenBank/DDBJ whole genome shotgun (WGS) entry which is preliminary data.</text>
</comment>
<keyword evidence="2" id="KW-0732">Signal</keyword>
<evidence type="ECO:0000256" key="1">
    <source>
        <dbReference type="SAM" id="MobiDB-lite"/>
    </source>
</evidence>
<protein>
    <recommendedName>
        <fullName evidence="5">SbsA Ig-like domain-containing protein</fullName>
    </recommendedName>
</protein>
<feature type="region of interest" description="Disordered" evidence="1">
    <location>
        <begin position="155"/>
        <end position="177"/>
    </location>
</feature>